<reference evidence="2 3" key="1">
    <citation type="journal article" date="2013" name="ISME J.">
        <title>A metabolic model for members of the genus Tetrasphaera involved in enhanced biological phosphorus removal.</title>
        <authorList>
            <person name="Kristiansen R."/>
            <person name="Nguyen H.T.T."/>
            <person name="Saunders A.M."/>
            <person name="Nielsen J.L."/>
            <person name="Wimmer R."/>
            <person name="Le V.Q."/>
            <person name="McIlroy S.J."/>
            <person name="Petrovski S."/>
            <person name="Seviour R.J."/>
            <person name="Calteau A."/>
            <person name="Nielsen K.L."/>
            <person name="Nielsen P.H."/>
        </authorList>
    </citation>
    <scope>NUCLEOTIDE SEQUENCE [LARGE SCALE GENOMIC DNA]</scope>
    <source>
        <strain evidence="2 3">Ben 74</strain>
    </source>
</reference>
<dbReference type="EMBL" id="CAJC01000112">
    <property type="protein sequence ID" value="CCI52681.1"/>
    <property type="molecule type" value="Genomic_DNA"/>
</dbReference>
<comment type="caution">
    <text evidence="2">The sequence shown here is derived from an EMBL/GenBank/DDBJ whole genome shotgun (WGS) entry which is preliminary data.</text>
</comment>
<dbReference type="Proteomes" id="UP000035720">
    <property type="component" value="Unassembled WGS sequence"/>
</dbReference>
<evidence type="ECO:0000313" key="2">
    <source>
        <dbReference type="EMBL" id="CCI52681.1"/>
    </source>
</evidence>
<accession>A0A077M5T9</accession>
<dbReference type="InterPro" id="IPR008930">
    <property type="entry name" value="Terpenoid_cyclase/PrenylTrfase"/>
</dbReference>
<proteinExistence type="predicted"/>
<evidence type="ECO:0000256" key="1">
    <source>
        <dbReference type="SAM" id="Phobius"/>
    </source>
</evidence>
<dbReference type="SUPFAM" id="SSF48239">
    <property type="entry name" value="Terpenoid cyclases/Protein prenyltransferases"/>
    <property type="match status" value="1"/>
</dbReference>
<dbReference type="STRING" id="1193518.BN13_20003"/>
<keyword evidence="1" id="KW-0472">Membrane</keyword>
<keyword evidence="3" id="KW-1185">Reference proteome</keyword>
<dbReference type="Gene3D" id="1.50.10.20">
    <property type="match status" value="1"/>
</dbReference>
<evidence type="ECO:0000313" key="3">
    <source>
        <dbReference type="Proteomes" id="UP000035720"/>
    </source>
</evidence>
<keyword evidence="1" id="KW-1133">Transmembrane helix</keyword>
<dbReference type="AlphaFoldDB" id="A0A077M5T9"/>
<gene>
    <name evidence="2" type="ORF">BN13_20003</name>
</gene>
<evidence type="ECO:0008006" key="4">
    <source>
        <dbReference type="Google" id="ProtNLM"/>
    </source>
</evidence>
<protein>
    <recommendedName>
        <fullName evidence="4">Peptidase</fullName>
    </recommendedName>
</protein>
<keyword evidence="1" id="KW-0812">Transmembrane</keyword>
<sequence length="421" mass="42271">MVRTTKSRVRGLVLGWPGVEQGKSGEIPALTRNGDRYGGEPECLCGAVRLHPFDSPPRYAEEGLPMIITRSRRALVALSATALSGALSGMLVSPAAAHADTSTTAGDVAPAASAGDRAAAQHAAAWLGWQFVEKSHLQTEFDGTAYDDAGLTLDAVLAFAAAKSNAARSGAALNWLSDSTRLAGYIGDGTTESYAGAHAKLALALQVSGRDAASFGGRNVVSELAGLQASSGRLSDTSQWGDYSNAFGQSLGTIALVRAGQTKPANRAAAYLASQACADGGVPIAFEQGACTSDADATALAVQAFAATGRGAAAARAATWLRGKAIPAANTNSAGLAGAALVVAGRPNLATAAGLRTFIRGKQQTCDAPAGRRGAIAYAAGPFDRGTAVRATTQAILGLTSANLATLSATGSTPGAPALTC</sequence>
<organism evidence="2 3">
    <name type="scientific">Nostocoides jenkinsii Ben 74</name>
    <dbReference type="NCBI Taxonomy" id="1193518"/>
    <lineage>
        <taxon>Bacteria</taxon>
        <taxon>Bacillati</taxon>
        <taxon>Actinomycetota</taxon>
        <taxon>Actinomycetes</taxon>
        <taxon>Micrococcales</taxon>
        <taxon>Intrasporangiaceae</taxon>
        <taxon>Nostocoides</taxon>
    </lineage>
</organism>
<name>A0A077M5T9_9MICO</name>
<feature type="transmembrane region" description="Helical" evidence="1">
    <location>
        <begin position="74"/>
        <end position="92"/>
    </location>
</feature>